<name>A0ABS0L7G5_9BACT</name>
<proteinExistence type="predicted"/>
<protein>
    <recommendedName>
        <fullName evidence="3">DUF4843 domain-containing protein</fullName>
    </recommendedName>
</protein>
<dbReference type="InterPro" id="IPR038468">
    <property type="entry name" value="MmpS_C"/>
</dbReference>
<evidence type="ECO:0000313" key="1">
    <source>
        <dbReference type="EMBL" id="MBG8556088.1"/>
    </source>
</evidence>
<dbReference type="Gene3D" id="2.60.40.2880">
    <property type="entry name" value="MmpS1-5, C-terminal soluble domain"/>
    <property type="match status" value="1"/>
</dbReference>
<reference evidence="1 2" key="1">
    <citation type="submission" date="2020-11" db="EMBL/GenBank/DDBJ databases">
        <title>Hymenobacter sp.</title>
        <authorList>
            <person name="Kim M.K."/>
        </authorList>
    </citation>
    <scope>NUCLEOTIDE SEQUENCE [LARGE SCALE GENOMIC DNA]</scope>
    <source>
        <strain evidence="1 2">BT594</strain>
    </source>
</reference>
<keyword evidence="2" id="KW-1185">Reference proteome</keyword>
<gene>
    <name evidence="1" type="ORF">I5L79_21265</name>
</gene>
<dbReference type="Proteomes" id="UP000601099">
    <property type="component" value="Unassembled WGS sequence"/>
</dbReference>
<evidence type="ECO:0000313" key="2">
    <source>
        <dbReference type="Proteomes" id="UP000601099"/>
    </source>
</evidence>
<dbReference type="PROSITE" id="PS51257">
    <property type="entry name" value="PROKAR_LIPOPROTEIN"/>
    <property type="match status" value="1"/>
</dbReference>
<dbReference type="EMBL" id="JADWYK010000019">
    <property type="protein sequence ID" value="MBG8556088.1"/>
    <property type="molecule type" value="Genomic_DNA"/>
</dbReference>
<dbReference type="RefSeq" id="WP_196957107.1">
    <property type="nucleotide sequence ID" value="NZ_JADWYK010000019.1"/>
</dbReference>
<sequence length="127" mass="13506">MKQLTYLLLSCAALVASCSKDNDVTPSGPKEYQVEYKVTSNAPTSDYLSYTNESGGNTTLSNTPLPVSYKFKRTMKQGDNLTILASIDGGTAASEITCSILLDGKEVKKETGQGVDAQAVPVYVIGE</sequence>
<organism evidence="1 2">
    <name type="scientific">Hymenobacter guriensis</name>
    <dbReference type="NCBI Taxonomy" id="2793065"/>
    <lineage>
        <taxon>Bacteria</taxon>
        <taxon>Pseudomonadati</taxon>
        <taxon>Bacteroidota</taxon>
        <taxon>Cytophagia</taxon>
        <taxon>Cytophagales</taxon>
        <taxon>Hymenobacteraceae</taxon>
        <taxon>Hymenobacter</taxon>
    </lineage>
</organism>
<accession>A0ABS0L7G5</accession>
<evidence type="ECO:0008006" key="3">
    <source>
        <dbReference type="Google" id="ProtNLM"/>
    </source>
</evidence>
<comment type="caution">
    <text evidence="1">The sequence shown here is derived from an EMBL/GenBank/DDBJ whole genome shotgun (WGS) entry which is preliminary data.</text>
</comment>